<dbReference type="AlphaFoldDB" id="A0A0A3J661"/>
<dbReference type="Proteomes" id="UP000030595">
    <property type="component" value="Unassembled WGS sequence"/>
</dbReference>
<dbReference type="eggNOG" id="ENOG5033ZM3">
    <property type="taxonomic scope" value="Bacteria"/>
</dbReference>
<organism evidence="4 5">
    <name type="scientific">Ureibacillus massiliensis 4400831 = CIP 108448 = CCUG 49529</name>
    <dbReference type="NCBI Taxonomy" id="1211035"/>
    <lineage>
        <taxon>Bacteria</taxon>
        <taxon>Bacillati</taxon>
        <taxon>Bacillota</taxon>
        <taxon>Bacilli</taxon>
        <taxon>Bacillales</taxon>
        <taxon>Caryophanaceae</taxon>
        <taxon>Ureibacillus</taxon>
    </lineage>
</organism>
<dbReference type="RefSeq" id="WP_036170998.1">
    <property type="nucleotide sequence ID" value="NZ_AVCZ01000001.1"/>
</dbReference>
<dbReference type="PROSITE" id="PS51257">
    <property type="entry name" value="PROKAR_LIPOPROTEIN"/>
    <property type="match status" value="1"/>
</dbReference>
<keyword evidence="2" id="KW-0732">Signal</keyword>
<protein>
    <recommendedName>
        <fullName evidence="3">DUF1541 domain-containing protein</fullName>
    </recommendedName>
</protein>
<reference evidence="4 5" key="1">
    <citation type="submission" date="2014-02" db="EMBL/GenBank/DDBJ databases">
        <title>Draft genome sequence of Lysinibacillus massiliensis CCUG 49529.</title>
        <authorList>
            <person name="Zhang F."/>
            <person name="Wang G."/>
            <person name="Zhang L."/>
        </authorList>
    </citation>
    <scope>NUCLEOTIDE SEQUENCE [LARGE SCALE GENOMIC DNA]</scope>
    <source>
        <strain evidence="4 5">CCUG 49529</strain>
    </source>
</reference>
<feature type="domain" description="DUF1541" evidence="3">
    <location>
        <begin position="155"/>
        <end position="201"/>
    </location>
</feature>
<dbReference type="Gene3D" id="2.30.30.1210">
    <property type="entry name" value="Domain of unknown function DUF1541"/>
    <property type="match status" value="1"/>
</dbReference>
<feature type="chain" id="PRO_5039163458" description="DUF1541 domain-containing protein" evidence="2">
    <location>
        <begin position="23"/>
        <end position="209"/>
    </location>
</feature>
<dbReference type="InterPro" id="IPR011438">
    <property type="entry name" value="DUF1541"/>
</dbReference>
<keyword evidence="5" id="KW-1185">Reference proteome</keyword>
<sequence length="209" mass="22861">MSNKRLLGVVSLIFLLILSACGTNDSESTNESNTNGTNNAVESGTDVTNEENENTGEDVSNTQNQNGEENVPLAREVPKNMKAAGDAKFNIGDEVTINAEHEAGMMGAPGTILGAYETIVYSVSYQPTNDDYPEENHKWVVQEEIKGIDEEMLVPGTEVIIEADYEEGMFGAEGEIDTAEKTTVYMVSFTLDSGVMKQKWFKESELEAR</sequence>
<dbReference type="OrthoDB" id="1701949at2"/>
<feature type="domain" description="DUF1541" evidence="3">
    <location>
        <begin position="92"/>
        <end position="142"/>
    </location>
</feature>
<feature type="signal peptide" evidence="2">
    <location>
        <begin position="1"/>
        <end position="22"/>
    </location>
</feature>
<evidence type="ECO:0000313" key="5">
    <source>
        <dbReference type="Proteomes" id="UP000030595"/>
    </source>
</evidence>
<evidence type="ECO:0000313" key="4">
    <source>
        <dbReference type="EMBL" id="KGR92376.1"/>
    </source>
</evidence>
<evidence type="ECO:0000256" key="2">
    <source>
        <dbReference type="SAM" id="SignalP"/>
    </source>
</evidence>
<dbReference type="EMBL" id="JPVQ01000001">
    <property type="protein sequence ID" value="KGR92376.1"/>
    <property type="molecule type" value="Genomic_DNA"/>
</dbReference>
<proteinExistence type="predicted"/>
<comment type="caution">
    <text evidence="4">The sequence shown here is derived from an EMBL/GenBank/DDBJ whole genome shotgun (WGS) entry which is preliminary data.</text>
</comment>
<gene>
    <name evidence="4" type="ORF">CD30_00755</name>
</gene>
<evidence type="ECO:0000256" key="1">
    <source>
        <dbReference type="SAM" id="MobiDB-lite"/>
    </source>
</evidence>
<dbReference type="Pfam" id="PF07563">
    <property type="entry name" value="DUF1541"/>
    <property type="match status" value="2"/>
</dbReference>
<name>A0A0A3J661_9BACL</name>
<feature type="compositionally biased region" description="Low complexity" evidence="1">
    <location>
        <begin position="24"/>
        <end position="39"/>
    </location>
</feature>
<feature type="compositionally biased region" description="Polar residues" evidence="1">
    <location>
        <begin position="57"/>
        <end position="68"/>
    </location>
</feature>
<feature type="region of interest" description="Disordered" evidence="1">
    <location>
        <begin position="24"/>
        <end position="70"/>
    </location>
</feature>
<accession>A0A0A3J661</accession>
<evidence type="ECO:0000259" key="3">
    <source>
        <dbReference type="Pfam" id="PF07563"/>
    </source>
</evidence>